<feature type="coiled-coil region" evidence="1">
    <location>
        <begin position="121"/>
        <end position="148"/>
    </location>
</feature>
<sequence length="371" mass="39187">MLETKIEGGEEVRSSRKWVKPAVLGGALLIIAGGGYGYSDYRANGQFIQSTNDAFVQADQTVVAAKLGGYVKAVPVRENQQLAAGTLLIEIDPTDYQTRISQAEAQIETALASSRTTRASLAEARAGVDQAAAALRTAEADLAFANREVARYRPLVASGAEPASALSNLIAQRDKASGQVGGSRASLVAARRKLVTIGAQGGQSEAEAGVARTQRAAALNDLANTRLRAPLAGRVANVSARPGQLVQPGQRLMTIVPSDDIYIQANFKETQIGLMRPGQPVTIKVDALSGIELKGDVESITPGTGANFSVIPPQNATGNFTKIVQRVPVRIRVHMGPAIRRLLVPGLSAEVEVDTRGAKGELKRIRAEARR</sequence>
<feature type="domain" description="CusB-like beta-barrel" evidence="4">
    <location>
        <begin position="262"/>
        <end position="304"/>
    </location>
</feature>
<keyword evidence="2" id="KW-0472">Membrane</keyword>
<dbReference type="SUPFAM" id="SSF111369">
    <property type="entry name" value="HlyD-like secretion proteins"/>
    <property type="match status" value="2"/>
</dbReference>
<dbReference type="PRINTS" id="PR01490">
    <property type="entry name" value="RTXTOXIND"/>
</dbReference>
<dbReference type="Pfam" id="PF25917">
    <property type="entry name" value="BSH_RND"/>
    <property type="match status" value="1"/>
</dbReference>
<dbReference type="InterPro" id="IPR050739">
    <property type="entry name" value="MFP"/>
</dbReference>
<dbReference type="PANTHER" id="PTHR30386">
    <property type="entry name" value="MEMBRANE FUSION SUBUNIT OF EMRAB-TOLC MULTIDRUG EFFLUX PUMP"/>
    <property type="match status" value="1"/>
</dbReference>
<proteinExistence type="predicted"/>
<dbReference type="RefSeq" id="WP_264880287.1">
    <property type="nucleotide sequence ID" value="NZ_JAPDOB010000001.1"/>
</dbReference>
<keyword evidence="6" id="KW-1185">Reference proteome</keyword>
<dbReference type="PANTHER" id="PTHR30386:SF24">
    <property type="entry name" value="MULTIDRUG RESISTANCE EFFLUX PUMP"/>
    <property type="match status" value="1"/>
</dbReference>
<evidence type="ECO:0000256" key="2">
    <source>
        <dbReference type="SAM" id="Phobius"/>
    </source>
</evidence>
<comment type="caution">
    <text evidence="5">The sequence shown here is derived from an EMBL/GenBank/DDBJ whole genome shotgun (WGS) entry which is preliminary data.</text>
</comment>
<name>A0ABT3JBQ5_9SPHN</name>
<dbReference type="InterPro" id="IPR058792">
    <property type="entry name" value="Beta-barrel_RND_2"/>
</dbReference>
<evidence type="ECO:0000313" key="5">
    <source>
        <dbReference type="EMBL" id="MCW3796494.1"/>
    </source>
</evidence>
<gene>
    <name evidence="5" type="ORF">OMW55_01545</name>
</gene>
<evidence type="ECO:0000256" key="1">
    <source>
        <dbReference type="SAM" id="Coils"/>
    </source>
</evidence>
<feature type="domain" description="Multidrug resistance protein MdtA-like barrel-sandwich hybrid" evidence="3">
    <location>
        <begin position="63"/>
        <end position="256"/>
    </location>
</feature>
<dbReference type="InterPro" id="IPR058625">
    <property type="entry name" value="MdtA-like_BSH"/>
</dbReference>
<feature type="transmembrane region" description="Helical" evidence="2">
    <location>
        <begin position="21"/>
        <end position="39"/>
    </location>
</feature>
<keyword evidence="2" id="KW-1133">Transmembrane helix</keyword>
<dbReference type="Pfam" id="PF25954">
    <property type="entry name" value="Beta-barrel_RND_2"/>
    <property type="match status" value="1"/>
</dbReference>
<evidence type="ECO:0000313" key="6">
    <source>
        <dbReference type="Proteomes" id="UP001526246"/>
    </source>
</evidence>
<evidence type="ECO:0000259" key="3">
    <source>
        <dbReference type="Pfam" id="PF25917"/>
    </source>
</evidence>
<keyword evidence="2" id="KW-0812">Transmembrane</keyword>
<organism evidence="5 6">
    <name type="scientific">Sphingomonas arvum</name>
    <dbReference type="NCBI Taxonomy" id="2992113"/>
    <lineage>
        <taxon>Bacteria</taxon>
        <taxon>Pseudomonadati</taxon>
        <taxon>Pseudomonadota</taxon>
        <taxon>Alphaproteobacteria</taxon>
        <taxon>Sphingomonadales</taxon>
        <taxon>Sphingomonadaceae</taxon>
        <taxon>Sphingomonas</taxon>
    </lineage>
</organism>
<evidence type="ECO:0000259" key="4">
    <source>
        <dbReference type="Pfam" id="PF25954"/>
    </source>
</evidence>
<accession>A0ABT3JBQ5</accession>
<dbReference type="Gene3D" id="1.10.287.470">
    <property type="entry name" value="Helix hairpin bin"/>
    <property type="match status" value="2"/>
</dbReference>
<keyword evidence="1" id="KW-0175">Coiled coil</keyword>
<reference evidence="5 6" key="1">
    <citation type="submission" date="2022-10" db="EMBL/GenBank/DDBJ databases">
        <title>Sphingomonas sp.</title>
        <authorList>
            <person name="Jin C."/>
        </authorList>
    </citation>
    <scope>NUCLEOTIDE SEQUENCE [LARGE SCALE GENOMIC DNA]</scope>
    <source>
        <strain evidence="5 6">BN140010</strain>
    </source>
</reference>
<dbReference type="Gene3D" id="2.40.30.170">
    <property type="match status" value="1"/>
</dbReference>
<protein>
    <submittedName>
        <fullName evidence="5">HlyD family secretion protein</fullName>
    </submittedName>
</protein>
<dbReference type="Proteomes" id="UP001526246">
    <property type="component" value="Unassembled WGS sequence"/>
</dbReference>
<dbReference type="Gene3D" id="2.40.50.100">
    <property type="match status" value="1"/>
</dbReference>
<dbReference type="EMBL" id="JAPDOB010000001">
    <property type="protein sequence ID" value="MCW3796494.1"/>
    <property type="molecule type" value="Genomic_DNA"/>
</dbReference>